<proteinExistence type="predicted"/>
<dbReference type="Gene3D" id="3.40.50.2000">
    <property type="entry name" value="Glycogen Phosphorylase B"/>
    <property type="match status" value="1"/>
</dbReference>
<evidence type="ECO:0000313" key="2">
    <source>
        <dbReference type="EMBL" id="EKU82865.1"/>
    </source>
</evidence>
<dbReference type="AlphaFoldDB" id="K9E0G4"/>
<sequence>MNPIEHLNLHMDFIDGNQPQRWHRYYEPVDTLSDGLPAPILGVMLLIWQFREADLQKSFPLDTVTSRLDFLMWCVCHGRHEYVALAEANTYWTRLSNKADIATSFTRTDPIHAISKLMLLVKQGRKDLPFDLAHRMGRAQFVLWYLTHGRDETGLSDIPMPDWQKEYFYSPSEVAGLNCIQKLVYEARQDLQDTFPLPGMKSEYLNWYEEIFTTPALRLLLQLSKSSDLPPALLNLSQGVNVIGYAFGQLGIGEDARMATKSLTSAGIPTALINFRPGNDVPQNDISMLEYVCEEIKHDINIFSLTALETGRYFAENGARHFSSTFNIGYWPWELEEWPHEWQHLYSLVDEVWASSMHSYKSIFSRSPIPVKLLPMAVAVPEQSALTRTNFGLPEYATLFLFSFDLNSSAKRKNPSACVDAFLSAFPLTKYPDASKVGLVIKVHPPRSYNSEWERLRSLSGIDPRIHIIERTLSREDLVALYNVCDCFISLHRAEGFGRNIAESMLLGTPVITTAYSGNLDYTNHLNSYLVDFEPIPLEDGDYTYGDGKFWANPNISHAALCMRAVVERPDEFKSIVRRAQQKIQSSYNFRTVGEIYNFELNKIRRTHL</sequence>
<feature type="domain" description="Glycosyl transferase family 1" evidence="1">
    <location>
        <begin position="451"/>
        <end position="531"/>
    </location>
</feature>
<accession>K9E0G4</accession>
<evidence type="ECO:0000313" key="3">
    <source>
        <dbReference type="Proteomes" id="UP000009874"/>
    </source>
</evidence>
<dbReference type="InterPro" id="IPR001296">
    <property type="entry name" value="Glyco_trans_1"/>
</dbReference>
<keyword evidence="3" id="KW-1185">Reference proteome</keyword>
<dbReference type="GO" id="GO:0016757">
    <property type="term" value="F:glycosyltransferase activity"/>
    <property type="evidence" value="ECO:0007669"/>
    <property type="project" value="InterPro"/>
</dbReference>
<organism evidence="2 3">
    <name type="scientific">Massilia timonae CCUG 45783</name>
    <dbReference type="NCBI Taxonomy" id="883126"/>
    <lineage>
        <taxon>Bacteria</taxon>
        <taxon>Pseudomonadati</taxon>
        <taxon>Pseudomonadota</taxon>
        <taxon>Betaproteobacteria</taxon>
        <taxon>Burkholderiales</taxon>
        <taxon>Oxalobacteraceae</taxon>
        <taxon>Telluria group</taxon>
        <taxon>Massilia</taxon>
    </lineage>
</organism>
<dbReference type="HOGENOM" id="CLU_448205_0_0_4"/>
<gene>
    <name evidence="2" type="ORF">HMPREF9710_01876</name>
</gene>
<dbReference type="Proteomes" id="UP000009874">
    <property type="component" value="Unassembled WGS sequence"/>
</dbReference>
<dbReference type="EMBL" id="AGZI01000021">
    <property type="protein sequence ID" value="EKU82865.1"/>
    <property type="molecule type" value="Genomic_DNA"/>
</dbReference>
<dbReference type="eggNOG" id="COG0438">
    <property type="taxonomic scope" value="Bacteria"/>
</dbReference>
<reference evidence="2 3" key="1">
    <citation type="submission" date="2012-09" db="EMBL/GenBank/DDBJ databases">
        <title>The Genome Sequence of Massilia timonae CCUG 45783.</title>
        <authorList>
            <consortium name="The Broad Institute Genome Sequencing Platform"/>
            <person name="Earl A."/>
            <person name="Ward D."/>
            <person name="Feldgarden M."/>
            <person name="Gevers D."/>
            <person name="Huys G."/>
            <person name="Walker B."/>
            <person name="Young S.K."/>
            <person name="Zeng Q."/>
            <person name="Gargeya S."/>
            <person name="Fitzgerald M."/>
            <person name="Haas B."/>
            <person name="Abouelleil A."/>
            <person name="Alvarado L."/>
            <person name="Arachchi H.M."/>
            <person name="Berlin A.M."/>
            <person name="Chapman S.B."/>
            <person name="Goldberg J."/>
            <person name="Griggs A."/>
            <person name="Gujja S."/>
            <person name="Hansen M."/>
            <person name="Howarth C."/>
            <person name="Imamovic A."/>
            <person name="Larimer J."/>
            <person name="McCowen C."/>
            <person name="Montmayeur A."/>
            <person name="Murphy C."/>
            <person name="Neiman D."/>
            <person name="Pearson M."/>
            <person name="Priest M."/>
            <person name="Roberts A."/>
            <person name="Saif S."/>
            <person name="Shea T."/>
            <person name="Sisk P."/>
            <person name="Sykes S."/>
            <person name="Wortman J."/>
            <person name="Nusbaum C."/>
            <person name="Birren B."/>
        </authorList>
    </citation>
    <scope>NUCLEOTIDE SEQUENCE [LARGE SCALE GENOMIC DNA]</scope>
    <source>
        <strain evidence="2 3">CCUG 45783</strain>
    </source>
</reference>
<evidence type="ECO:0000259" key="1">
    <source>
        <dbReference type="Pfam" id="PF00534"/>
    </source>
</evidence>
<dbReference type="PANTHER" id="PTHR46656">
    <property type="entry name" value="PUTATIVE-RELATED"/>
    <property type="match status" value="1"/>
</dbReference>
<protein>
    <recommendedName>
        <fullName evidence="1">Glycosyl transferase family 1 domain-containing protein</fullName>
    </recommendedName>
</protein>
<dbReference type="PANTHER" id="PTHR46656:SF3">
    <property type="entry name" value="PUTATIVE-RELATED"/>
    <property type="match status" value="1"/>
</dbReference>
<comment type="caution">
    <text evidence="2">The sequence shown here is derived from an EMBL/GenBank/DDBJ whole genome shotgun (WGS) entry which is preliminary data.</text>
</comment>
<dbReference type="PATRIC" id="fig|883126.3.peg.1907"/>
<dbReference type="SUPFAM" id="SSF53756">
    <property type="entry name" value="UDP-Glycosyltransferase/glycogen phosphorylase"/>
    <property type="match status" value="1"/>
</dbReference>
<name>K9E0G4_9BURK</name>
<dbReference type="Pfam" id="PF00534">
    <property type="entry name" value="Glycos_transf_1"/>
    <property type="match status" value="1"/>
</dbReference>
<dbReference type="RefSeq" id="WP_005665837.1">
    <property type="nucleotide sequence ID" value="NZ_JH992922.1"/>
</dbReference>
<dbReference type="OrthoDB" id="9816564at2"/>